<dbReference type="eggNOG" id="COG0546">
    <property type="taxonomic scope" value="Bacteria"/>
</dbReference>
<keyword evidence="2" id="KW-1185">Reference proteome</keyword>
<dbReference type="InterPro" id="IPR036412">
    <property type="entry name" value="HAD-like_sf"/>
</dbReference>
<name>B5H5G6_STRE2</name>
<dbReference type="Pfam" id="PF13419">
    <property type="entry name" value="HAD_2"/>
    <property type="match status" value="1"/>
</dbReference>
<dbReference type="InterPro" id="IPR023214">
    <property type="entry name" value="HAD_sf"/>
</dbReference>
<dbReference type="EMBL" id="CM000950">
    <property type="protein sequence ID" value="EDY62077.1"/>
    <property type="molecule type" value="Genomic_DNA"/>
</dbReference>
<dbReference type="InterPro" id="IPR050155">
    <property type="entry name" value="HAD-like_hydrolase_sf"/>
</dbReference>
<dbReference type="InterPro" id="IPR041492">
    <property type="entry name" value="HAD_2"/>
</dbReference>
<accession>B5H5G6</accession>
<organism evidence="1 2">
    <name type="scientific">Streptomyces pristinaespiralis (strain ATCC 25486 / DSM 40338 / CBS 914.69 / JCM 4507 / KCC S-0507 / NBRC 13074 / NRRL 2958 / 5647)</name>
    <dbReference type="NCBI Taxonomy" id="457429"/>
    <lineage>
        <taxon>Bacteria</taxon>
        <taxon>Bacillati</taxon>
        <taxon>Actinomycetota</taxon>
        <taxon>Actinomycetes</taxon>
        <taxon>Kitasatosporales</taxon>
        <taxon>Streptomycetaceae</taxon>
        <taxon>Streptomyces</taxon>
    </lineage>
</organism>
<dbReference type="GO" id="GO:0005829">
    <property type="term" value="C:cytosol"/>
    <property type="evidence" value="ECO:0007669"/>
    <property type="project" value="TreeGrafter"/>
</dbReference>
<dbReference type="PANTHER" id="PTHR43434">
    <property type="entry name" value="PHOSPHOGLYCOLATE PHOSPHATASE"/>
    <property type="match status" value="1"/>
</dbReference>
<reference evidence="2" key="1">
    <citation type="submission" date="2008-02" db="EMBL/GenBank/DDBJ databases">
        <authorList>
            <consortium name="The Broad Institute Genome Sequencing Platform"/>
            <person name="Fischbach M."/>
            <person name="Ward D."/>
            <person name="Young S."/>
            <person name="Jaffe D."/>
            <person name="Gnerre S."/>
            <person name="Berlin A."/>
            <person name="Heiman D."/>
            <person name="Hepburn T."/>
            <person name="Sykes S."/>
            <person name="Alvarado L."/>
            <person name="Kodira C.D."/>
            <person name="Straight P."/>
            <person name="Clardy J."/>
            <person name="Hung D."/>
            <person name="Kolter R."/>
            <person name="Mekalanos J."/>
            <person name="Walker S."/>
            <person name="Walsh C.T."/>
            <person name="Lander E."/>
            <person name="Galagan J."/>
            <person name="Nusbaum C."/>
            <person name="Birren B."/>
        </authorList>
    </citation>
    <scope>NUCLEOTIDE SEQUENCE [LARGE SCALE GENOMIC DNA]</scope>
    <source>
        <strain evidence="2">ATCC 25486 / DSM 40338 / CBS 914.69 / JCM 4507 / NBRC 13074 / NRRL 2958 / 5647</strain>
    </source>
</reference>
<dbReference type="Proteomes" id="UP000002805">
    <property type="component" value="Chromosome"/>
</dbReference>
<evidence type="ECO:0000313" key="2">
    <source>
        <dbReference type="Proteomes" id="UP000002805"/>
    </source>
</evidence>
<dbReference type="SUPFAM" id="SSF56784">
    <property type="entry name" value="HAD-like"/>
    <property type="match status" value="1"/>
</dbReference>
<dbReference type="AlphaFoldDB" id="B5H5G6"/>
<dbReference type="GO" id="GO:0008967">
    <property type="term" value="F:phosphoglycolate phosphatase activity"/>
    <property type="evidence" value="ECO:0007669"/>
    <property type="project" value="TreeGrafter"/>
</dbReference>
<reference evidence="2" key="2">
    <citation type="submission" date="2009-10" db="EMBL/GenBank/DDBJ databases">
        <title>The genome sequence of Streptomyces pristinaespiralis strain ATCC 25486.</title>
        <authorList>
            <consortium name="The Broad Institute Genome Sequencing Platform"/>
            <consortium name="Broad Institute Microbial Sequencing Center"/>
            <person name="Fischbach M."/>
            <person name="Godfrey P."/>
            <person name="Ward D."/>
            <person name="Young S."/>
            <person name="Zeng Q."/>
            <person name="Koehrsen M."/>
            <person name="Alvarado L."/>
            <person name="Berlin A.M."/>
            <person name="Bochicchio J."/>
            <person name="Borenstein D."/>
            <person name="Chapman S.B."/>
            <person name="Chen Z."/>
            <person name="Engels R."/>
            <person name="Freedman E."/>
            <person name="Gellesch M."/>
            <person name="Goldberg J."/>
            <person name="Griggs A."/>
            <person name="Gujja S."/>
            <person name="Heilman E.R."/>
            <person name="Heiman D.I."/>
            <person name="Hepburn T.A."/>
            <person name="Howarth C."/>
            <person name="Jen D."/>
            <person name="Larson L."/>
            <person name="Lewis B."/>
            <person name="Mehta T."/>
            <person name="Park D."/>
            <person name="Pearson M."/>
            <person name="Richards J."/>
            <person name="Roberts A."/>
            <person name="Saif S."/>
            <person name="Shea T.D."/>
            <person name="Shenoy N."/>
            <person name="Sisk P."/>
            <person name="Stolte C."/>
            <person name="Sykes S.N."/>
            <person name="Thomson T."/>
            <person name="Walk T."/>
            <person name="White J."/>
            <person name="Yandava C."/>
            <person name="Straight P."/>
            <person name="Clardy J."/>
            <person name="Hung D."/>
            <person name="Kolter R."/>
            <person name="Mekalanos J."/>
            <person name="Walker S."/>
            <person name="Walsh C.T."/>
            <person name="Wieland-Brown L.C."/>
            <person name="Haas B."/>
            <person name="Nusbaum C."/>
            <person name="Birren B."/>
        </authorList>
    </citation>
    <scope>NUCLEOTIDE SEQUENCE [LARGE SCALE GENOMIC DNA]</scope>
    <source>
        <strain evidence="2">ATCC 25486 / DSM 40338 / CBS 914.69 / JCM 4507 / NBRC 13074 / NRRL 2958 / 5647</strain>
    </source>
</reference>
<protein>
    <submittedName>
        <fullName evidence="1">Hydrolase</fullName>
    </submittedName>
</protein>
<sequence>METPSQRGGFLTVPPVTTSVTVPDAMREMLSRAQCIVFDLDGPIARVFAGEPAAVIADELWEIAERDGCLVEELRGCPDPMALLYGHTAEMRRNNGRGGWAETVAKMHDQLDAYERKAAESATPTPGAAAFIEACHASGRTLSVATNNHVDAATRILARMSVRHCFEGPVIGRGRDALLMKPHPAPLREAMVRGVAVDRHLMIGDTGTDFRAAREVGMPFYGYHRSERGRRRLREAGVPLIASGMAEFLPFV</sequence>
<dbReference type="PANTHER" id="PTHR43434:SF1">
    <property type="entry name" value="PHOSPHOGLYCOLATE PHOSPHATASE"/>
    <property type="match status" value="1"/>
</dbReference>
<dbReference type="GO" id="GO:0006281">
    <property type="term" value="P:DNA repair"/>
    <property type="evidence" value="ECO:0007669"/>
    <property type="project" value="TreeGrafter"/>
</dbReference>
<dbReference type="Gene3D" id="3.40.50.1000">
    <property type="entry name" value="HAD superfamily/HAD-like"/>
    <property type="match status" value="1"/>
</dbReference>
<keyword evidence="1" id="KW-0378">Hydrolase</keyword>
<evidence type="ECO:0000313" key="1">
    <source>
        <dbReference type="EMBL" id="EDY62077.1"/>
    </source>
</evidence>
<dbReference type="SFLD" id="SFLDG01129">
    <property type="entry name" value="C1.5:_HAD__Beta-PGM__Phosphata"/>
    <property type="match status" value="1"/>
</dbReference>
<dbReference type="SFLD" id="SFLDS00003">
    <property type="entry name" value="Haloacid_Dehalogenase"/>
    <property type="match status" value="1"/>
</dbReference>
<gene>
    <name evidence="1" type="ORF">SSDG_00394</name>
</gene>
<dbReference type="HOGENOM" id="CLU_083623_0_0_11"/>
<proteinExistence type="predicted"/>